<organism evidence="16 17">
    <name type="scientific">Spodoptera littoralis</name>
    <name type="common">Egyptian cotton leafworm</name>
    <dbReference type="NCBI Taxonomy" id="7109"/>
    <lineage>
        <taxon>Eukaryota</taxon>
        <taxon>Metazoa</taxon>
        <taxon>Ecdysozoa</taxon>
        <taxon>Arthropoda</taxon>
        <taxon>Hexapoda</taxon>
        <taxon>Insecta</taxon>
        <taxon>Pterygota</taxon>
        <taxon>Neoptera</taxon>
        <taxon>Endopterygota</taxon>
        <taxon>Lepidoptera</taxon>
        <taxon>Glossata</taxon>
        <taxon>Ditrysia</taxon>
        <taxon>Noctuoidea</taxon>
        <taxon>Noctuidae</taxon>
        <taxon>Amphipyrinae</taxon>
        <taxon>Spodoptera</taxon>
    </lineage>
</organism>
<accession>A0A9P0HVX0</accession>
<dbReference type="GO" id="GO:0004181">
    <property type="term" value="F:metallocarboxypeptidase activity"/>
    <property type="evidence" value="ECO:0007669"/>
    <property type="project" value="InterPro"/>
</dbReference>
<keyword evidence="8" id="KW-0378">Hydrolase</keyword>
<keyword evidence="12" id="KW-0865">Zymogen</keyword>
<dbReference type="Pfam" id="PF02244">
    <property type="entry name" value="Propep_M14"/>
    <property type="match status" value="1"/>
</dbReference>
<gene>
    <name evidence="16" type="ORF">SPLIT_LOCUS267</name>
</gene>
<dbReference type="EMBL" id="LR824532">
    <property type="protein sequence ID" value="CAH1634905.1"/>
    <property type="molecule type" value="Genomic_DNA"/>
</dbReference>
<dbReference type="SUPFAM" id="SSF54897">
    <property type="entry name" value="Protease propeptides/inhibitors"/>
    <property type="match status" value="1"/>
</dbReference>
<sequence>MIDFTLNMILFKLFLFLSLKGFSNIYSGALADPNSTIRVQLWRAQGYLNQAVLTEFDDRAHYDDEIWMRDNRTIDFMIFDIEADQMASFLDEHNVSHKILIEDVRERVDDALVHTFPTRRYGQIDRTPRGALDWTKYPTLDQIHAYLERINKKYQHCNLITLGKSVNNKPIYVLKISTMNPTNKAILIDSGIHGREWTSVVSMLYFIDTIVRDFRHQPSYIKDRDWHIIPVLNPDGYEYSLNNDRLWKKNRRKVSEFCYGVDLNRNFEYNWAKQSSTRSVCSDTFCGRAPFSEPETQAFKKLTDGPRFHGYLSIHSAGTKVLFPMGVTSSDHVDQITMTKAMAQAMRGFQNYQFVSGDIHAMGKVGYGMAIDWMYFTKKIKHSYIIETRGQNGLDVLVPKEILPAAKEVHIGIMKFAELFNS</sequence>
<evidence type="ECO:0000256" key="8">
    <source>
        <dbReference type="ARBA" id="ARBA00022801"/>
    </source>
</evidence>
<dbReference type="SUPFAM" id="SSF53187">
    <property type="entry name" value="Zn-dependent exopeptidases"/>
    <property type="match status" value="1"/>
</dbReference>
<dbReference type="InterPro" id="IPR003146">
    <property type="entry name" value="M14A_act_pep"/>
</dbReference>
<dbReference type="SMART" id="SM00631">
    <property type="entry name" value="Zn_pept"/>
    <property type="match status" value="1"/>
</dbReference>
<dbReference type="PROSITE" id="PS52035">
    <property type="entry name" value="PEPTIDASE_M14"/>
    <property type="match status" value="1"/>
</dbReference>
<feature type="domain" description="Peptidase M14" evidence="15">
    <location>
        <begin position="136"/>
        <end position="420"/>
    </location>
</feature>
<evidence type="ECO:0000256" key="6">
    <source>
        <dbReference type="ARBA" id="ARBA00022723"/>
    </source>
</evidence>
<evidence type="ECO:0000313" key="16">
    <source>
        <dbReference type="EMBL" id="CAH1634905.1"/>
    </source>
</evidence>
<evidence type="ECO:0000313" key="17">
    <source>
        <dbReference type="Proteomes" id="UP001153321"/>
    </source>
</evidence>
<dbReference type="GO" id="GO:0008270">
    <property type="term" value="F:zinc ion binding"/>
    <property type="evidence" value="ECO:0007669"/>
    <property type="project" value="InterPro"/>
</dbReference>
<dbReference type="PRINTS" id="PR00765">
    <property type="entry name" value="CRBOXYPTASEA"/>
</dbReference>
<dbReference type="AlphaFoldDB" id="A0A9P0HVX0"/>
<feature type="chain" id="PRO_5040202028" description="Peptidase M14 domain-containing protein" evidence="14">
    <location>
        <begin position="32"/>
        <end position="422"/>
    </location>
</feature>
<reference evidence="16" key="1">
    <citation type="submission" date="2022-02" db="EMBL/GenBank/DDBJ databases">
        <authorList>
            <person name="King R."/>
        </authorList>
    </citation>
    <scope>NUCLEOTIDE SEQUENCE</scope>
</reference>
<dbReference type="InterPro" id="IPR000834">
    <property type="entry name" value="Peptidase_M14"/>
</dbReference>
<feature type="active site" description="Proton donor/acceptor" evidence="13">
    <location>
        <position position="387"/>
    </location>
</feature>
<dbReference type="PANTHER" id="PTHR11705">
    <property type="entry name" value="PROTEASE FAMILY M14 CARBOXYPEPTIDASE A,B"/>
    <property type="match status" value="1"/>
</dbReference>
<comment type="similarity">
    <text evidence="3 13">Belongs to the peptidase M14 family.</text>
</comment>
<evidence type="ECO:0000256" key="11">
    <source>
        <dbReference type="ARBA" id="ARBA00023049"/>
    </source>
</evidence>
<dbReference type="Pfam" id="PF00246">
    <property type="entry name" value="Peptidase_M14"/>
    <property type="match status" value="1"/>
</dbReference>
<evidence type="ECO:0000256" key="5">
    <source>
        <dbReference type="ARBA" id="ARBA00022670"/>
    </source>
</evidence>
<evidence type="ECO:0000256" key="4">
    <source>
        <dbReference type="ARBA" id="ARBA00022645"/>
    </source>
</evidence>
<evidence type="ECO:0000259" key="15">
    <source>
        <dbReference type="PROSITE" id="PS52035"/>
    </source>
</evidence>
<dbReference type="Gene3D" id="3.40.630.10">
    <property type="entry name" value="Zn peptidases"/>
    <property type="match status" value="1"/>
</dbReference>
<keyword evidence="10" id="KW-0843">Virulence</keyword>
<dbReference type="GO" id="GO:0005615">
    <property type="term" value="C:extracellular space"/>
    <property type="evidence" value="ECO:0007669"/>
    <property type="project" value="TreeGrafter"/>
</dbReference>
<dbReference type="FunFam" id="3.40.630.10:FF:000084">
    <property type="entry name" value="Carboxypeptidase B2"/>
    <property type="match status" value="1"/>
</dbReference>
<evidence type="ECO:0000256" key="9">
    <source>
        <dbReference type="ARBA" id="ARBA00022833"/>
    </source>
</evidence>
<name>A0A9P0HVX0_SPOLI</name>
<comment type="function">
    <text evidence="2">Extracellular metalloprotease that contributes to pathogenicity.</text>
</comment>
<proteinExistence type="inferred from homology"/>
<comment type="cofactor">
    <cofactor evidence="1">
        <name>Zn(2+)</name>
        <dbReference type="ChEBI" id="CHEBI:29105"/>
    </cofactor>
</comment>
<dbReference type="GO" id="GO:0006508">
    <property type="term" value="P:proteolysis"/>
    <property type="evidence" value="ECO:0007669"/>
    <property type="project" value="UniProtKB-KW"/>
</dbReference>
<evidence type="ECO:0000256" key="2">
    <source>
        <dbReference type="ARBA" id="ARBA00003091"/>
    </source>
</evidence>
<keyword evidence="11" id="KW-0482">Metalloprotease</keyword>
<feature type="signal peptide" evidence="14">
    <location>
        <begin position="1"/>
        <end position="31"/>
    </location>
</feature>
<evidence type="ECO:0000256" key="1">
    <source>
        <dbReference type="ARBA" id="ARBA00001947"/>
    </source>
</evidence>
<keyword evidence="5" id="KW-0645">Protease</keyword>
<evidence type="ECO:0000256" key="10">
    <source>
        <dbReference type="ARBA" id="ARBA00023026"/>
    </source>
</evidence>
<keyword evidence="6" id="KW-0479">Metal-binding</keyword>
<keyword evidence="17" id="KW-1185">Reference proteome</keyword>
<dbReference type="Proteomes" id="UP001153321">
    <property type="component" value="Chromosome 1"/>
</dbReference>
<keyword evidence="7 14" id="KW-0732">Signal</keyword>
<evidence type="ECO:0000256" key="12">
    <source>
        <dbReference type="ARBA" id="ARBA00023145"/>
    </source>
</evidence>
<evidence type="ECO:0000256" key="13">
    <source>
        <dbReference type="PROSITE-ProRule" id="PRU01379"/>
    </source>
</evidence>
<protein>
    <recommendedName>
        <fullName evidence="15">Peptidase M14 domain-containing protein</fullName>
    </recommendedName>
</protein>
<dbReference type="PANTHER" id="PTHR11705:SF143">
    <property type="entry name" value="SLL0236 PROTEIN"/>
    <property type="match status" value="1"/>
</dbReference>
<evidence type="ECO:0000256" key="7">
    <source>
        <dbReference type="ARBA" id="ARBA00022729"/>
    </source>
</evidence>
<keyword evidence="9" id="KW-0862">Zinc</keyword>
<evidence type="ECO:0000256" key="3">
    <source>
        <dbReference type="ARBA" id="ARBA00005988"/>
    </source>
</evidence>
<evidence type="ECO:0000256" key="14">
    <source>
        <dbReference type="SAM" id="SignalP"/>
    </source>
</evidence>
<keyword evidence="4" id="KW-0121">Carboxypeptidase</keyword>